<feature type="domain" description="BED-type" evidence="5">
    <location>
        <begin position="51"/>
        <end position="103"/>
    </location>
</feature>
<keyword evidence="1" id="KW-0479">Metal-binding</keyword>
<dbReference type="EMBL" id="BGZK01000273">
    <property type="protein sequence ID" value="GBP33365.1"/>
    <property type="molecule type" value="Genomic_DNA"/>
</dbReference>
<dbReference type="InterPro" id="IPR036236">
    <property type="entry name" value="Znf_C2H2_sf"/>
</dbReference>
<evidence type="ECO:0000256" key="4">
    <source>
        <dbReference type="PROSITE-ProRule" id="PRU00027"/>
    </source>
</evidence>
<gene>
    <name evidence="6" type="ORF">EVAR_6713_1</name>
</gene>
<evidence type="ECO:0000256" key="1">
    <source>
        <dbReference type="ARBA" id="ARBA00022723"/>
    </source>
</evidence>
<evidence type="ECO:0000259" key="5">
    <source>
        <dbReference type="PROSITE" id="PS50808"/>
    </source>
</evidence>
<dbReference type="OrthoDB" id="7881929at2759"/>
<dbReference type="SUPFAM" id="SSF57667">
    <property type="entry name" value="beta-beta-alpha zinc fingers"/>
    <property type="match status" value="1"/>
</dbReference>
<name>A0A4C1V554_EUMVA</name>
<dbReference type="AlphaFoldDB" id="A0A4C1V554"/>
<reference evidence="6 7" key="1">
    <citation type="journal article" date="2019" name="Commun. Biol.">
        <title>The bagworm genome reveals a unique fibroin gene that provides high tensile strength.</title>
        <authorList>
            <person name="Kono N."/>
            <person name="Nakamura H."/>
            <person name="Ohtoshi R."/>
            <person name="Tomita M."/>
            <person name="Numata K."/>
            <person name="Arakawa K."/>
        </authorList>
    </citation>
    <scope>NUCLEOTIDE SEQUENCE [LARGE SCALE GENOMIC DNA]</scope>
</reference>
<dbReference type="InterPro" id="IPR003656">
    <property type="entry name" value="Znf_BED"/>
</dbReference>
<accession>A0A4C1V554</accession>
<protein>
    <recommendedName>
        <fullName evidence="5">BED-type domain-containing protein</fullName>
    </recommendedName>
</protein>
<evidence type="ECO:0000256" key="2">
    <source>
        <dbReference type="ARBA" id="ARBA00022771"/>
    </source>
</evidence>
<evidence type="ECO:0000256" key="3">
    <source>
        <dbReference type="ARBA" id="ARBA00022833"/>
    </source>
</evidence>
<comment type="caution">
    <text evidence="6">The sequence shown here is derived from an EMBL/GenBank/DDBJ whole genome shotgun (WGS) entry which is preliminary data.</text>
</comment>
<proteinExistence type="predicted"/>
<dbReference type="SMART" id="SM00614">
    <property type="entry name" value="ZnF_BED"/>
    <property type="match status" value="1"/>
</dbReference>
<dbReference type="GO" id="GO:0003677">
    <property type="term" value="F:DNA binding"/>
    <property type="evidence" value="ECO:0007669"/>
    <property type="project" value="InterPro"/>
</dbReference>
<evidence type="ECO:0000313" key="7">
    <source>
        <dbReference type="Proteomes" id="UP000299102"/>
    </source>
</evidence>
<dbReference type="Pfam" id="PF02892">
    <property type="entry name" value="zf-BED"/>
    <property type="match status" value="1"/>
</dbReference>
<evidence type="ECO:0000313" key="6">
    <source>
        <dbReference type="EMBL" id="GBP33365.1"/>
    </source>
</evidence>
<keyword evidence="7" id="KW-1185">Reference proteome</keyword>
<dbReference type="GO" id="GO:0008270">
    <property type="term" value="F:zinc ion binding"/>
    <property type="evidence" value="ECO:0007669"/>
    <property type="project" value="UniProtKB-KW"/>
</dbReference>
<dbReference type="Proteomes" id="UP000299102">
    <property type="component" value="Unassembled WGS sequence"/>
</dbReference>
<keyword evidence="2 4" id="KW-0863">Zinc-finger</keyword>
<keyword evidence="3" id="KW-0862">Zinc</keyword>
<organism evidence="6 7">
    <name type="scientific">Eumeta variegata</name>
    <name type="common">Bagworm moth</name>
    <name type="synonym">Eumeta japonica</name>
    <dbReference type="NCBI Taxonomy" id="151549"/>
    <lineage>
        <taxon>Eukaryota</taxon>
        <taxon>Metazoa</taxon>
        <taxon>Ecdysozoa</taxon>
        <taxon>Arthropoda</taxon>
        <taxon>Hexapoda</taxon>
        <taxon>Insecta</taxon>
        <taxon>Pterygota</taxon>
        <taxon>Neoptera</taxon>
        <taxon>Endopterygota</taxon>
        <taxon>Lepidoptera</taxon>
        <taxon>Glossata</taxon>
        <taxon>Ditrysia</taxon>
        <taxon>Tineoidea</taxon>
        <taxon>Psychidae</taxon>
        <taxon>Oiketicinae</taxon>
        <taxon>Eumeta</taxon>
    </lineage>
</organism>
<dbReference type="PROSITE" id="PS50808">
    <property type="entry name" value="ZF_BED"/>
    <property type="match status" value="1"/>
</dbReference>
<sequence length="280" mass="30712">MDEIPFGIGRQWLATLGTYCQGVSNALTDGRGGRECRNTNNYEYQVYVDFSSRLPVWRYFKKAVNNLTAQCQLCKAVLKTSFGSTKSLHVHMMSIHKIDTKLNAGASTPEPDNVSLPSTSLASTRASSSVALSPINVEAQFSPEDGYSVLRGYEESFAAKVLKEKLSEFDLSLDKDIVGITTDGASVMKKVGRLIEPLLQLCYAHGVQLEDLSLRAIAAQNYTSLQEELEETLRASKTESPFKPVSTSLDSVESERAFSAAGYIATDIRCRLADNTLNTL</sequence>